<proteinExistence type="predicted"/>
<protein>
    <submittedName>
        <fullName evidence="1">Uncharacterized protein</fullName>
    </submittedName>
</protein>
<organism evidence="1">
    <name type="scientific">Thermosporothrix sp. COM3</name>
    <dbReference type="NCBI Taxonomy" id="2490863"/>
    <lineage>
        <taxon>Bacteria</taxon>
        <taxon>Bacillati</taxon>
        <taxon>Chloroflexota</taxon>
        <taxon>Ktedonobacteria</taxon>
        <taxon>Ktedonobacterales</taxon>
        <taxon>Thermosporotrichaceae</taxon>
        <taxon>Thermosporothrix</taxon>
    </lineage>
</organism>
<sequence length="54" mass="5732">MLLWESRGEMLDVVTKRAFLSVSQQDAAEGPRGNIIPVPGESAIVSAAHVRGIA</sequence>
<evidence type="ECO:0000313" key="1">
    <source>
        <dbReference type="EMBL" id="BBH85250.1"/>
    </source>
</evidence>
<dbReference type="AlphaFoldDB" id="A0A455SCP4"/>
<gene>
    <name evidence="1" type="ORF">KTC_00010</name>
</gene>
<accession>A0A455SCP4</accession>
<dbReference type="EMBL" id="AP019376">
    <property type="protein sequence ID" value="BBH85250.1"/>
    <property type="molecule type" value="Genomic_DNA"/>
</dbReference>
<name>A0A455SCP4_9CHLR</name>
<reference evidence="1" key="1">
    <citation type="submission" date="2018-12" db="EMBL/GenBank/DDBJ databases">
        <title>Novel natural products biosynthetic potential of the class Ktedonobacteria.</title>
        <authorList>
            <person name="Zheng Y."/>
            <person name="Saitou A."/>
            <person name="Wang C.M."/>
            <person name="Toyoda A."/>
            <person name="Minakuchi Y."/>
            <person name="Sekiguchi Y."/>
            <person name="Ueda K."/>
            <person name="Takano H."/>
            <person name="Sakai Y."/>
            <person name="Yokota A."/>
            <person name="Yabe S."/>
        </authorList>
    </citation>
    <scope>NUCLEOTIDE SEQUENCE</scope>
    <source>
        <strain evidence="1">COM3</strain>
    </source>
</reference>